<gene>
    <name evidence="8" type="ORF">TRUGW13939_03109</name>
</gene>
<dbReference type="EMBL" id="CP055899">
    <property type="protein sequence ID" value="QKX56010.1"/>
    <property type="molecule type" value="Genomic_DNA"/>
</dbReference>
<dbReference type="SMART" id="SM00855">
    <property type="entry name" value="PGAM"/>
    <property type="match status" value="1"/>
</dbReference>
<feature type="DNA-binding region" description="Homeobox" evidence="4">
    <location>
        <begin position="63"/>
        <end position="122"/>
    </location>
</feature>
<keyword evidence="1 4" id="KW-0238">DNA-binding</keyword>
<evidence type="ECO:0000256" key="1">
    <source>
        <dbReference type="ARBA" id="ARBA00023125"/>
    </source>
</evidence>
<dbReference type="CDD" id="cd07067">
    <property type="entry name" value="HP_PGM_like"/>
    <property type="match status" value="1"/>
</dbReference>
<dbReference type="SMART" id="SM00389">
    <property type="entry name" value="HOX"/>
    <property type="match status" value="1"/>
</dbReference>
<dbReference type="SUPFAM" id="SSF46689">
    <property type="entry name" value="Homeodomain-like"/>
    <property type="match status" value="1"/>
</dbReference>
<dbReference type="Pfam" id="PF00046">
    <property type="entry name" value="Homeodomain"/>
    <property type="match status" value="1"/>
</dbReference>
<dbReference type="PANTHER" id="PTHR48100">
    <property type="entry name" value="BROAD-SPECIFICITY PHOSPHATASE YOR283W-RELATED"/>
    <property type="match status" value="1"/>
</dbReference>
<feature type="region of interest" description="Disordered" evidence="6">
    <location>
        <begin position="480"/>
        <end position="522"/>
    </location>
</feature>
<name>A0A7H8QPX1_TALRU</name>
<dbReference type="CDD" id="cd00086">
    <property type="entry name" value="homeodomain"/>
    <property type="match status" value="1"/>
</dbReference>
<dbReference type="RefSeq" id="XP_035342188.1">
    <property type="nucleotide sequence ID" value="XM_035486295.1"/>
</dbReference>
<reference evidence="9" key="1">
    <citation type="submission" date="2020-06" db="EMBL/GenBank/DDBJ databases">
        <title>A chromosome-scale genome assembly of Talaromyces rugulosus W13939.</title>
        <authorList>
            <person name="Wang B."/>
            <person name="Guo L."/>
            <person name="Ye K."/>
            <person name="Wang L."/>
        </authorList>
    </citation>
    <scope>NUCLEOTIDE SEQUENCE [LARGE SCALE GENOMIC DNA]</scope>
    <source>
        <strain evidence="9">W13939</strain>
    </source>
</reference>
<keyword evidence="3 4" id="KW-0539">Nucleus</keyword>
<dbReference type="GO" id="GO:0005737">
    <property type="term" value="C:cytoplasm"/>
    <property type="evidence" value="ECO:0007669"/>
    <property type="project" value="TreeGrafter"/>
</dbReference>
<dbReference type="InterPro" id="IPR001356">
    <property type="entry name" value="HD"/>
</dbReference>
<evidence type="ECO:0000259" key="7">
    <source>
        <dbReference type="PROSITE" id="PS50071"/>
    </source>
</evidence>
<evidence type="ECO:0000256" key="4">
    <source>
        <dbReference type="PROSITE-ProRule" id="PRU00108"/>
    </source>
</evidence>
<evidence type="ECO:0000256" key="5">
    <source>
        <dbReference type="RuleBase" id="RU000682"/>
    </source>
</evidence>
<dbReference type="Gene3D" id="3.40.50.1240">
    <property type="entry name" value="Phosphoglycerate mutase-like"/>
    <property type="match status" value="1"/>
</dbReference>
<comment type="subcellular location">
    <subcellularLocation>
        <location evidence="4 5">Nucleus</location>
    </subcellularLocation>
</comment>
<dbReference type="GeneID" id="55990615"/>
<feature type="region of interest" description="Disordered" evidence="6">
    <location>
        <begin position="114"/>
        <end position="283"/>
    </location>
</feature>
<dbReference type="GO" id="GO:0000981">
    <property type="term" value="F:DNA-binding transcription factor activity, RNA polymerase II-specific"/>
    <property type="evidence" value="ECO:0007669"/>
    <property type="project" value="InterPro"/>
</dbReference>
<dbReference type="PANTHER" id="PTHR48100:SF32">
    <property type="entry name" value="ANCHORED PROTEIN, PUTATIVE (AFU_ORTHOLOGUE AFUA_1G10590)-RELATED"/>
    <property type="match status" value="1"/>
</dbReference>
<keyword evidence="9" id="KW-1185">Reference proteome</keyword>
<feature type="compositionally biased region" description="Polar residues" evidence="6">
    <location>
        <begin position="240"/>
        <end position="252"/>
    </location>
</feature>
<evidence type="ECO:0000256" key="6">
    <source>
        <dbReference type="SAM" id="MobiDB-lite"/>
    </source>
</evidence>
<feature type="compositionally biased region" description="Polar residues" evidence="6">
    <location>
        <begin position="422"/>
        <end position="439"/>
    </location>
</feature>
<dbReference type="OrthoDB" id="6159439at2759"/>
<feature type="region of interest" description="Disordered" evidence="6">
    <location>
        <begin position="409"/>
        <end position="443"/>
    </location>
</feature>
<dbReference type="GO" id="GO:0016791">
    <property type="term" value="F:phosphatase activity"/>
    <property type="evidence" value="ECO:0007669"/>
    <property type="project" value="TreeGrafter"/>
</dbReference>
<dbReference type="InterPro" id="IPR050275">
    <property type="entry name" value="PGM_Phosphatase"/>
</dbReference>
<dbReference type="KEGG" id="trg:TRUGW13939_03109"/>
<dbReference type="InterPro" id="IPR029033">
    <property type="entry name" value="His_PPase_superfam"/>
</dbReference>
<feature type="compositionally biased region" description="Polar residues" evidence="6">
    <location>
        <begin position="262"/>
        <end position="273"/>
    </location>
</feature>
<keyword evidence="2 4" id="KW-0371">Homeobox</keyword>
<dbReference type="GO" id="GO:0003677">
    <property type="term" value="F:DNA binding"/>
    <property type="evidence" value="ECO:0007669"/>
    <property type="project" value="UniProtKB-UniRule"/>
</dbReference>
<dbReference type="InterPro" id="IPR017970">
    <property type="entry name" value="Homeobox_CS"/>
</dbReference>
<evidence type="ECO:0000313" key="8">
    <source>
        <dbReference type="EMBL" id="QKX56010.1"/>
    </source>
</evidence>
<organism evidence="8 9">
    <name type="scientific">Talaromyces rugulosus</name>
    <name type="common">Penicillium rugulosum</name>
    <dbReference type="NCBI Taxonomy" id="121627"/>
    <lineage>
        <taxon>Eukaryota</taxon>
        <taxon>Fungi</taxon>
        <taxon>Dikarya</taxon>
        <taxon>Ascomycota</taxon>
        <taxon>Pezizomycotina</taxon>
        <taxon>Eurotiomycetes</taxon>
        <taxon>Eurotiomycetidae</taxon>
        <taxon>Eurotiales</taxon>
        <taxon>Trichocomaceae</taxon>
        <taxon>Talaromyces</taxon>
        <taxon>Talaromyces sect. Islandici</taxon>
    </lineage>
</organism>
<dbReference type="PROSITE" id="PS50071">
    <property type="entry name" value="HOMEOBOX_2"/>
    <property type="match status" value="1"/>
</dbReference>
<feature type="region of interest" description="Disordered" evidence="6">
    <location>
        <begin position="346"/>
        <end position="390"/>
    </location>
</feature>
<dbReference type="FunFam" id="1.10.10.60:FF:000171">
    <property type="entry name" value="Homeobox transcription factor"/>
    <property type="match status" value="1"/>
</dbReference>
<dbReference type="Gene3D" id="1.10.10.60">
    <property type="entry name" value="Homeodomain-like"/>
    <property type="match status" value="1"/>
</dbReference>
<protein>
    <recommendedName>
        <fullName evidence="7">Homeobox domain-containing protein</fullName>
    </recommendedName>
</protein>
<evidence type="ECO:0000256" key="3">
    <source>
        <dbReference type="ARBA" id="ARBA00023242"/>
    </source>
</evidence>
<dbReference type="SUPFAM" id="SSF53254">
    <property type="entry name" value="Phosphoglycerate mutase-like"/>
    <property type="match status" value="1"/>
</dbReference>
<evidence type="ECO:0000313" key="9">
    <source>
        <dbReference type="Proteomes" id="UP000509510"/>
    </source>
</evidence>
<dbReference type="Proteomes" id="UP000509510">
    <property type="component" value="Chromosome II"/>
</dbReference>
<dbReference type="PROSITE" id="PS00027">
    <property type="entry name" value="HOMEOBOX_1"/>
    <property type="match status" value="1"/>
</dbReference>
<proteinExistence type="predicted"/>
<feature type="domain" description="Homeobox" evidence="7">
    <location>
        <begin position="61"/>
        <end position="121"/>
    </location>
</feature>
<dbReference type="InterPro" id="IPR013078">
    <property type="entry name" value="His_Pase_superF_clade-1"/>
</dbReference>
<dbReference type="Pfam" id="PF00300">
    <property type="entry name" value="His_Phos_1"/>
    <property type="match status" value="1"/>
</dbReference>
<dbReference type="InterPro" id="IPR009057">
    <property type="entry name" value="Homeodomain-like_sf"/>
</dbReference>
<dbReference type="AlphaFoldDB" id="A0A7H8QPX1"/>
<sequence length="1064" mass="116653">MNYMHHSYPYGGHPIELPVGCGPPLAHPAMAGSMDGYLLARNPYDMMDYAHMPIMDDYEEYTENLSRPRLTKDQVDTLEAQFQAHPKPNSNTKRQLAVQTNLSLPRVANWFQNRRAKAKQQKRQEEFERIQREASKKDDQGRLKEENTSDEEPRERRTPLQERDQASTPKQASTKNDRHQSSARSATRQKHSKTGSDVTREKTFASLQRALSAAVAAREHFPGDSDGSTPTGPTELALDSATSSVSQNSLNAGPTEWDSRDSSLAWTPSQSPEENFGFGNINAVPYSSSEDQLAVPHLENPQPSDMTSFSNMSSHAQSWAAQMQGRLDSLSELTNASADSMYGSISYGSLQPPSEHGTRRVSSSEELAESIGSIGINTPISNRMDGPNWRRPEKELDLAARRKRPRPAAIGTTPRVGIAPSPMSSTTTRVPSYGGTSTHSLRHAKSSHALGSRYAGVRKASIPQRSPLGFASFADATAGSEPTHRLHSSASVGNLAPPTPLTPEDMQHMLPATPRDGAFDLGSQRLPDGHMFPTTQSQSMQINVNSPPETPLNLDMFSAVQYQGLAPPISAPAQYATFAEYSPISNGPLSGVSWAVSTPDTSVFPVNLHASQAPPYVYENDGDESNSEIKWALGEDGTLFGSGKDSETPPVTMAVGDDMSMTQFHIQEFPEQQEAHRSVAQQMPSQKPKNYTFSNQTPSNFNSPTPFTAAAANDNAGRAAPQPYVNYSAVTGYFLQDAPDTDPTTFDYTAVNFGLINRTYQADTPWSIAKLTQWERFHREVERLNLEGIWDGVEYKVLFMGRHGEGWHNAAETYYGTPAWNCYWAELNGNDTASWSDARLTTNGIAQAQVAHDFWQSRLAVQRIHAPDAYFVSPLTRCLQTFNTTFHELLGSKTPLILESLREGISIHTCDHRANKSAIHAAWPEYRLESGFAECDELWNGVTAESSSSQDARSLHALNQIWSTVDSSSLFARETNLFVSITSHSGEISSILRVLGHREFSLSTGAVIPVLVRSEIAKRPTTTVQPWETSAHCTVPPVSSATAGCVCPSASPVTTPLVETGTCQ</sequence>
<feature type="compositionally biased region" description="Basic and acidic residues" evidence="6">
    <location>
        <begin position="122"/>
        <end position="165"/>
    </location>
</feature>
<dbReference type="GO" id="GO:0005634">
    <property type="term" value="C:nucleus"/>
    <property type="evidence" value="ECO:0007669"/>
    <property type="project" value="UniProtKB-SubCell"/>
</dbReference>
<accession>A0A7H8QPX1</accession>
<evidence type="ECO:0000256" key="2">
    <source>
        <dbReference type="ARBA" id="ARBA00023155"/>
    </source>
</evidence>